<keyword evidence="15 20" id="KW-0440">LIM domain</keyword>
<dbReference type="FunFam" id="4.10.680.10:FF:000001">
    <property type="entry name" value="activated CDC42 kinase 1 isoform X1"/>
    <property type="match status" value="1"/>
</dbReference>
<evidence type="ECO:0000259" key="23">
    <source>
        <dbReference type="PROSITE" id="PS50011"/>
    </source>
</evidence>
<dbReference type="PROSITE" id="PS00478">
    <property type="entry name" value="LIM_DOMAIN_1"/>
    <property type="match status" value="2"/>
</dbReference>
<dbReference type="InterPro" id="IPR017351">
    <property type="entry name" value="PINCH-1-4-like"/>
</dbReference>
<evidence type="ECO:0000256" key="2">
    <source>
        <dbReference type="ARBA" id="ARBA00004308"/>
    </source>
</evidence>
<feature type="domain" description="LIM zinc-binding" evidence="24">
    <location>
        <begin position="295"/>
        <end position="354"/>
    </location>
</feature>
<dbReference type="InterPro" id="IPR001781">
    <property type="entry name" value="Znf_LIM"/>
</dbReference>
<keyword evidence="7" id="KW-0808">Transferase</keyword>
<dbReference type="SMART" id="SM00132">
    <property type="entry name" value="LIM"/>
    <property type="match status" value="5"/>
</dbReference>
<comment type="catalytic activity">
    <reaction evidence="18">
        <text>L-threonyl-[protein] + ATP = O-phospho-L-threonyl-[protein] + ADP + H(+)</text>
        <dbReference type="Rhea" id="RHEA:46608"/>
        <dbReference type="Rhea" id="RHEA-COMP:11060"/>
        <dbReference type="Rhea" id="RHEA-COMP:11605"/>
        <dbReference type="ChEBI" id="CHEBI:15378"/>
        <dbReference type="ChEBI" id="CHEBI:30013"/>
        <dbReference type="ChEBI" id="CHEBI:30616"/>
        <dbReference type="ChEBI" id="CHEBI:61977"/>
        <dbReference type="ChEBI" id="CHEBI:456216"/>
        <dbReference type="EC" id="2.7.11.1"/>
    </reaction>
</comment>
<evidence type="ECO:0000256" key="9">
    <source>
        <dbReference type="ARBA" id="ARBA00022737"/>
    </source>
</evidence>
<keyword evidence="13 21" id="KW-0067">ATP-binding</keyword>
<dbReference type="Pfam" id="PF09027">
    <property type="entry name" value="GTPase_binding"/>
    <property type="match status" value="1"/>
</dbReference>
<dbReference type="GO" id="GO:0046872">
    <property type="term" value="F:metal ion binding"/>
    <property type="evidence" value="ECO:0007669"/>
    <property type="project" value="UniProtKB-KW"/>
</dbReference>
<dbReference type="Gene3D" id="2.10.110.10">
    <property type="entry name" value="Cysteine Rich Protein"/>
    <property type="match status" value="5"/>
</dbReference>
<organism evidence="26 27">
    <name type="scientific">Globodera rostochiensis</name>
    <name type="common">Golden nematode worm</name>
    <name type="synonym">Heterodera rostochiensis</name>
    <dbReference type="NCBI Taxonomy" id="31243"/>
    <lineage>
        <taxon>Eukaryota</taxon>
        <taxon>Metazoa</taxon>
        <taxon>Ecdysozoa</taxon>
        <taxon>Nematoda</taxon>
        <taxon>Chromadorea</taxon>
        <taxon>Rhabditida</taxon>
        <taxon>Tylenchina</taxon>
        <taxon>Tylenchomorpha</taxon>
        <taxon>Tylenchoidea</taxon>
        <taxon>Heteroderidae</taxon>
        <taxon>Heteroderinae</taxon>
        <taxon>Globodera</taxon>
    </lineage>
</organism>
<dbReference type="FunFam" id="1.10.510.10:FF:001512">
    <property type="entry name" value="Receptor tyrosine-protein kinase erbB-2"/>
    <property type="match status" value="1"/>
</dbReference>
<evidence type="ECO:0000256" key="7">
    <source>
        <dbReference type="ARBA" id="ARBA00022679"/>
    </source>
</evidence>
<dbReference type="GO" id="GO:0005925">
    <property type="term" value="C:focal adhesion"/>
    <property type="evidence" value="ECO:0007669"/>
    <property type="project" value="TreeGrafter"/>
</dbReference>
<feature type="domain" description="Protein kinase" evidence="23">
    <location>
        <begin position="437"/>
        <end position="731"/>
    </location>
</feature>
<dbReference type="Proteomes" id="UP000887572">
    <property type="component" value="Unplaced"/>
</dbReference>
<keyword evidence="5" id="KW-0728">SH3 domain</keyword>
<dbReference type="SMART" id="SM00219">
    <property type="entry name" value="TyrKc"/>
    <property type="match status" value="1"/>
</dbReference>
<dbReference type="SUPFAM" id="SSF56112">
    <property type="entry name" value="Protein kinase-like (PK-like)"/>
    <property type="match status" value="1"/>
</dbReference>
<dbReference type="InterPro" id="IPR008266">
    <property type="entry name" value="Tyr_kinase_AS"/>
</dbReference>
<dbReference type="SUPFAM" id="SSF57716">
    <property type="entry name" value="Glucocorticoid receptor-like (DNA-binding domain)"/>
    <property type="match status" value="5"/>
</dbReference>
<dbReference type="GO" id="GO:0005737">
    <property type="term" value="C:cytoplasm"/>
    <property type="evidence" value="ECO:0007669"/>
    <property type="project" value="UniProtKB-SubCell"/>
</dbReference>
<feature type="domain" description="UBA" evidence="25">
    <location>
        <begin position="1311"/>
        <end position="1357"/>
    </location>
</feature>
<dbReference type="GO" id="GO:0004714">
    <property type="term" value="F:transmembrane receptor protein tyrosine kinase activity"/>
    <property type="evidence" value="ECO:0007669"/>
    <property type="project" value="UniProtKB-EC"/>
</dbReference>
<dbReference type="InterPro" id="IPR047944">
    <property type="entry name" value="LIMS1/2-like_LIM1"/>
</dbReference>
<evidence type="ECO:0000256" key="20">
    <source>
        <dbReference type="PROSITE-ProRule" id="PRU00125"/>
    </source>
</evidence>
<feature type="domain" description="LIM zinc-binding" evidence="24">
    <location>
        <begin position="131"/>
        <end position="188"/>
    </location>
</feature>
<dbReference type="Pfam" id="PF07714">
    <property type="entry name" value="PK_Tyr_Ser-Thr"/>
    <property type="match status" value="2"/>
</dbReference>
<dbReference type="PROSITE" id="PS00107">
    <property type="entry name" value="PROTEIN_KINASE_ATP"/>
    <property type="match status" value="1"/>
</dbReference>
<dbReference type="InterPro" id="IPR015940">
    <property type="entry name" value="UBA"/>
</dbReference>
<keyword evidence="8 20" id="KW-0479">Metal-binding</keyword>
<dbReference type="Gene3D" id="3.30.200.20">
    <property type="entry name" value="Phosphorylase Kinase, domain 1"/>
    <property type="match status" value="1"/>
</dbReference>
<dbReference type="Pfam" id="PF00412">
    <property type="entry name" value="LIM"/>
    <property type="match status" value="4"/>
</dbReference>
<dbReference type="PANTHER" id="PTHR24210:SF0">
    <property type="entry name" value="LIM DOMAIN-CONTAINING PROTEIN"/>
    <property type="match status" value="1"/>
</dbReference>
<keyword evidence="26" id="KW-1185">Reference proteome</keyword>
<keyword evidence="16" id="KW-0472">Membrane</keyword>
<dbReference type="PROSITE" id="PS50011">
    <property type="entry name" value="PROTEIN_KINASE_DOM"/>
    <property type="match status" value="1"/>
</dbReference>
<evidence type="ECO:0000313" key="27">
    <source>
        <dbReference type="WBParaSite" id="Gr19_v10_g4035.t1"/>
    </source>
</evidence>
<dbReference type="InterPro" id="IPR017441">
    <property type="entry name" value="Protein_kinase_ATP_BS"/>
</dbReference>
<keyword evidence="9" id="KW-0677">Repeat</keyword>
<dbReference type="GO" id="GO:0004674">
    <property type="term" value="F:protein serine/threonine kinase activity"/>
    <property type="evidence" value="ECO:0007669"/>
    <property type="project" value="UniProtKB-EC"/>
</dbReference>
<feature type="compositionally biased region" description="Polar residues" evidence="22">
    <location>
        <begin position="949"/>
        <end position="966"/>
    </location>
</feature>
<name>A0A914HRP0_GLORO</name>
<protein>
    <submittedName>
        <fullName evidence="27">Non-specific protein-tyrosine kinase</fullName>
    </submittedName>
</protein>
<evidence type="ECO:0000256" key="15">
    <source>
        <dbReference type="ARBA" id="ARBA00023038"/>
    </source>
</evidence>
<sequence>MFHNSEQNPLHQYSYQIPGQERSYTYSVPSEEFHQQENNNITNGHFPNENGEAALSHHLEHSVKLDDLICVRCNDGFTLNEQIVNSGGQVWHAECFVCVQCFQPFQDGIYFEFEGRKYCEHDFHVLYAPCCNKCNEFIIGRVIKAMNANWHPECFTCELCNKHLADVGFLRNAGRALCRECNEAEKAAGTGKYVCHNYHPYHFKCKRCDNELTDDAREIGGSLYCLRCHDLMGIPICGACHRPIEERVVTALGKQWHVEHFVCAVCEKPFLGHKHYERKGLAYCEQHFHLLYGHLCFKCGNPCGGEVYQALGKTWCVKCFSCSLCDKKMDQKTKFYEFDMKPTCKKCYDRFPTELKKRISDNLKEREAETLRRRSTSPAPHQKSKSPGVDGGWMVACHTPSSFKVAGLLSKMADTAEFQTTIVFDKQLTRIEHFQDVTNAELVSYGLSEPAVRRLRNAIDRKRKKRTKIFGGARREKATVQLKRGEAEVGQNAFEFPSQPHLIPKNEVLLMETLGEGNFSVVKRALWSRTENTKMDCAVKILHDMSETIRQDLAAEISTMQRLRHQNLVQLFDFEIANGMSYLESRKCLHRDLAARNVLLMHEEQVVKICDFGLTRVLKDSEHLYIMREPKKIPFSWSPPESLRFREFSHKSDVWAFGVTLWELFTFGEEPWAGHRAAEVLHLIETDHRLRMPDFCSREIYDIMSLCWQKESELRPKFSHLRTLLMDCKFMLMLCRVPNAAISKSQMNLLVGDELLLVGQRDDAIWYGQSVASRRLGEFPRTNVSMKSATQPPSIKSATNLFDQRKDISRPIPGSFIHSGHGDLREHKCWGHVDHIDEIYLKNPFTAQNPNSDPEQKVTIVPSILMFNQKNGLSPVRNSSPHFDGVKLSLPLSNFSQHSNKLPINAHKSSFDDDTLTVGSRTSATPTLNEFDLHRHSTAIEWLFDEKSQAGSFQHQKRSPQTNEQFSFAPPQHHHSKSLGNGGGTNIVLANSKFDSTISIPRPNRTSTNRLTPPPICAGNFVVGSCDGGPPTISTFLEPKMTTVSSMPSPQRPTSTHSLNGGESSTSKSTDDPFLVEDDVKILASKLRYNNVHKANEFLVLDKIATKTDQTIPLAERTANDRNLYRARQQQISNVAVVLPFMTSKVCAESEERSKNANSSKHLPIKSVGSLLPPPSDLLLSGLGSSTQKSAHDHLRFQPLFDISGHHGVNGMEGTCVGLPTRGGSCLRYGTNGIPILEPVPASADFDNMSMQRTNVIGRKESAKNTEGQNEAATISLSELDTDALINRVKASANFASLEHCRQILWRNGFDVDAAVKQLKIEKLIEMGLATDQDLAASALDSEKWDVNAAANRLCCS</sequence>
<evidence type="ECO:0000256" key="6">
    <source>
        <dbReference type="ARBA" id="ARBA00022490"/>
    </source>
</evidence>
<dbReference type="InterPro" id="IPR000719">
    <property type="entry name" value="Prot_kinase_dom"/>
</dbReference>
<dbReference type="CDD" id="cd09334">
    <property type="entry name" value="LIM4_PINCH"/>
    <property type="match status" value="1"/>
</dbReference>
<proteinExistence type="inferred from homology"/>
<evidence type="ECO:0000256" key="13">
    <source>
        <dbReference type="ARBA" id="ARBA00022840"/>
    </source>
</evidence>
<keyword evidence="11" id="KW-0418">Kinase</keyword>
<dbReference type="CDD" id="cd09331">
    <property type="entry name" value="LIM1_PINCH"/>
    <property type="match status" value="1"/>
</dbReference>
<dbReference type="Pfam" id="PF22931">
    <property type="entry name" value="SAM_TNK"/>
    <property type="match status" value="1"/>
</dbReference>
<feature type="domain" description="LIM zinc-binding" evidence="24">
    <location>
        <begin position="235"/>
        <end position="294"/>
    </location>
</feature>
<dbReference type="InterPro" id="IPR037085">
    <property type="entry name" value="Cdc42-bd-like_dom_sf"/>
</dbReference>
<dbReference type="GO" id="GO:0045216">
    <property type="term" value="P:cell-cell junction organization"/>
    <property type="evidence" value="ECO:0007669"/>
    <property type="project" value="TreeGrafter"/>
</dbReference>
<dbReference type="FunFam" id="2.10.110.10:FF:000011">
    <property type="entry name" value="Lim and senescent cell antigen-like-containing"/>
    <property type="match status" value="1"/>
</dbReference>
<dbReference type="PROSITE" id="PS00109">
    <property type="entry name" value="PROTEIN_KINASE_TYR"/>
    <property type="match status" value="1"/>
</dbReference>
<dbReference type="GO" id="GO:0012505">
    <property type="term" value="C:endomembrane system"/>
    <property type="evidence" value="ECO:0007669"/>
    <property type="project" value="UniProtKB-SubCell"/>
</dbReference>
<dbReference type="GO" id="GO:0098609">
    <property type="term" value="P:cell-cell adhesion"/>
    <property type="evidence" value="ECO:0007669"/>
    <property type="project" value="TreeGrafter"/>
</dbReference>
<evidence type="ECO:0000256" key="11">
    <source>
        <dbReference type="ARBA" id="ARBA00022777"/>
    </source>
</evidence>
<dbReference type="PANTHER" id="PTHR24210">
    <property type="entry name" value="LIM DOMAIN-CONTAINING PROTEIN"/>
    <property type="match status" value="1"/>
</dbReference>
<dbReference type="InterPro" id="IPR001245">
    <property type="entry name" value="Ser-Thr/Tyr_kinase_cat_dom"/>
</dbReference>
<dbReference type="GO" id="GO:2001046">
    <property type="term" value="P:positive regulation of integrin-mediated signaling pathway"/>
    <property type="evidence" value="ECO:0007669"/>
    <property type="project" value="TreeGrafter"/>
</dbReference>
<dbReference type="Gene3D" id="1.10.510.10">
    <property type="entry name" value="Transferase(Phosphotransferase) domain 1"/>
    <property type="match status" value="1"/>
</dbReference>
<dbReference type="SMART" id="SM00165">
    <property type="entry name" value="UBA"/>
    <property type="match status" value="1"/>
</dbReference>
<evidence type="ECO:0000313" key="26">
    <source>
        <dbReference type="Proteomes" id="UP000887572"/>
    </source>
</evidence>
<accession>A0A914HRP0</accession>
<dbReference type="InterPro" id="IPR011009">
    <property type="entry name" value="Kinase-like_dom_sf"/>
</dbReference>
<dbReference type="GO" id="GO:0048680">
    <property type="term" value="P:positive regulation of axon regeneration"/>
    <property type="evidence" value="ECO:0007669"/>
    <property type="project" value="UniProtKB-ARBA"/>
</dbReference>
<evidence type="ECO:0000256" key="22">
    <source>
        <dbReference type="SAM" id="MobiDB-lite"/>
    </source>
</evidence>
<dbReference type="GO" id="GO:0005911">
    <property type="term" value="C:cell-cell junction"/>
    <property type="evidence" value="ECO:0007669"/>
    <property type="project" value="TreeGrafter"/>
</dbReference>
<evidence type="ECO:0000256" key="12">
    <source>
        <dbReference type="ARBA" id="ARBA00022833"/>
    </source>
</evidence>
<evidence type="ECO:0000256" key="19">
    <source>
        <dbReference type="ARBA" id="ARBA00051243"/>
    </source>
</evidence>
<reference evidence="27" key="1">
    <citation type="submission" date="2022-11" db="UniProtKB">
        <authorList>
            <consortium name="WormBaseParasite"/>
        </authorList>
    </citation>
    <scope>IDENTIFICATION</scope>
</reference>
<feature type="compositionally biased region" description="Basic and acidic residues" evidence="22">
    <location>
        <begin position="362"/>
        <end position="372"/>
    </location>
</feature>
<dbReference type="GO" id="GO:1900026">
    <property type="term" value="P:positive regulation of substrate adhesion-dependent cell spreading"/>
    <property type="evidence" value="ECO:0007669"/>
    <property type="project" value="TreeGrafter"/>
</dbReference>
<evidence type="ECO:0000259" key="24">
    <source>
        <dbReference type="PROSITE" id="PS50023"/>
    </source>
</evidence>
<keyword evidence="12 20" id="KW-0862">Zinc</keyword>
<feature type="domain" description="LIM zinc-binding" evidence="24">
    <location>
        <begin position="68"/>
        <end position="129"/>
    </location>
</feature>
<evidence type="ECO:0000256" key="4">
    <source>
        <dbReference type="ARBA" id="ARBA00005843"/>
    </source>
</evidence>
<evidence type="ECO:0000256" key="5">
    <source>
        <dbReference type="ARBA" id="ARBA00022443"/>
    </source>
</evidence>
<comment type="similarity">
    <text evidence="4">Belongs to the protein kinase superfamily. TKL Ser/Thr protein kinase family.</text>
</comment>
<dbReference type="CDD" id="cd09335">
    <property type="entry name" value="LIM5_PINCH"/>
    <property type="match status" value="1"/>
</dbReference>
<feature type="region of interest" description="Disordered" evidence="22">
    <location>
        <begin position="1043"/>
        <end position="1072"/>
    </location>
</feature>
<dbReference type="PROSITE" id="PS50030">
    <property type="entry name" value="UBA"/>
    <property type="match status" value="1"/>
</dbReference>
<dbReference type="PROSITE" id="PS50023">
    <property type="entry name" value="LIM_DOMAIN_2"/>
    <property type="match status" value="4"/>
</dbReference>
<dbReference type="FunFam" id="2.10.110.10:FF:000017">
    <property type="entry name" value="Lim and senescent cell antigen-like-containing"/>
    <property type="match status" value="1"/>
</dbReference>
<dbReference type="PRINTS" id="PR00109">
    <property type="entry name" value="TYRKINASE"/>
</dbReference>
<keyword evidence="17" id="KW-0829">Tyrosine-protein kinase</keyword>
<evidence type="ECO:0000256" key="3">
    <source>
        <dbReference type="ARBA" id="ARBA00004496"/>
    </source>
</evidence>
<dbReference type="GO" id="GO:0005524">
    <property type="term" value="F:ATP binding"/>
    <property type="evidence" value="ECO:0007669"/>
    <property type="project" value="UniProtKB-UniRule"/>
</dbReference>
<feature type="region of interest" description="Disordered" evidence="22">
    <location>
        <begin position="949"/>
        <end position="985"/>
    </location>
</feature>
<dbReference type="Gene3D" id="4.10.680.10">
    <property type="entry name" value="Cdc42-like binding domain"/>
    <property type="match status" value="1"/>
</dbReference>
<evidence type="ECO:0000256" key="14">
    <source>
        <dbReference type="ARBA" id="ARBA00022949"/>
    </source>
</evidence>
<comment type="subcellular location">
    <subcellularLocation>
        <location evidence="1">Cell junction</location>
    </subcellularLocation>
    <subcellularLocation>
        <location evidence="3">Cytoplasm</location>
    </subcellularLocation>
    <subcellularLocation>
        <location evidence="2">Endomembrane system</location>
    </subcellularLocation>
</comment>
<feature type="region of interest" description="Disordered" evidence="22">
    <location>
        <begin position="362"/>
        <end position="390"/>
    </location>
</feature>
<evidence type="ECO:0000256" key="21">
    <source>
        <dbReference type="PROSITE-ProRule" id="PRU10141"/>
    </source>
</evidence>
<evidence type="ECO:0000256" key="1">
    <source>
        <dbReference type="ARBA" id="ARBA00004282"/>
    </source>
</evidence>
<dbReference type="FunFam" id="2.10.110.10:FF:000141">
    <property type="entry name" value="LIM domain-containing protein"/>
    <property type="match status" value="1"/>
</dbReference>
<dbReference type="InterPro" id="IPR020635">
    <property type="entry name" value="Tyr_kinase_cat_dom"/>
</dbReference>
<evidence type="ECO:0000256" key="16">
    <source>
        <dbReference type="ARBA" id="ARBA00023136"/>
    </source>
</evidence>
<keyword evidence="10 21" id="KW-0547">Nucleotide-binding</keyword>
<evidence type="ECO:0000259" key="25">
    <source>
        <dbReference type="PROSITE" id="PS50030"/>
    </source>
</evidence>
<comment type="catalytic activity">
    <reaction evidence="19">
        <text>L-tyrosyl-[protein] + ATP = O-phospho-L-tyrosyl-[protein] + ADP + H(+)</text>
        <dbReference type="Rhea" id="RHEA:10596"/>
        <dbReference type="Rhea" id="RHEA-COMP:10136"/>
        <dbReference type="Rhea" id="RHEA-COMP:20101"/>
        <dbReference type="ChEBI" id="CHEBI:15378"/>
        <dbReference type="ChEBI" id="CHEBI:30616"/>
        <dbReference type="ChEBI" id="CHEBI:46858"/>
        <dbReference type="ChEBI" id="CHEBI:61978"/>
        <dbReference type="ChEBI" id="CHEBI:456216"/>
        <dbReference type="EC" id="2.7.10.1"/>
    </reaction>
</comment>
<dbReference type="WBParaSite" id="Gr19_v10_g4035.t1">
    <property type="protein sequence ID" value="Gr19_v10_g4035.t1"/>
    <property type="gene ID" value="Gr19_v10_g4035"/>
</dbReference>
<dbReference type="CDD" id="cd09332">
    <property type="entry name" value="LIM2_PINCH"/>
    <property type="match status" value="1"/>
</dbReference>
<evidence type="ECO:0000256" key="8">
    <source>
        <dbReference type="ARBA" id="ARBA00022723"/>
    </source>
</evidence>
<dbReference type="GO" id="GO:0061564">
    <property type="term" value="P:axon development"/>
    <property type="evidence" value="ECO:0007669"/>
    <property type="project" value="UniProtKB-ARBA"/>
</dbReference>
<dbReference type="InterPro" id="IPR055175">
    <property type="entry name" value="ACK/TNK-like_SAM"/>
</dbReference>
<keyword evidence="6" id="KW-0963">Cytoplasm</keyword>
<evidence type="ECO:0000256" key="18">
    <source>
        <dbReference type="ARBA" id="ARBA00047899"/>
    </source>
</evidence>
<keyword evidence="14" id="KW-0965">Cell junction</keyword>
<feature type="binding site" evidence="21">
    <location>
        <position position="540"/>
    </location>
    <ligand>
        <name>ATP</name>
        <dbReference type="ChEBI" id="CHEBI:30616"/>
    </ligand>
</feature>
<evidence type="ECO:0000256" key="10">
    <source>
        <dbReference type="ARBA" id="ARBA00022741"/>
    </source>
</evidence>
<evidence type="ECO:0000256" key="17">
    <source>
        <dbReference type="ARBA" id="ARBA00023137"/>
    </source>
</evidence>
<dbReference type="InterPro" id="IPR015116">
    <property type="entry name" value="Cdc42-bd-like"/>
</dbReference>
<feature type="compositionally biased region" description="Polar residues" evidence="22">
    <location>
        <begin position="1043"/>
        <end position="1068"/>
    </location>
</feature>